<name>A0A0L7LU59_OPEBR</name>
<evidence type="ECO:0000256" key="1">
    <source>
        <dbReference type="SAM" id="MobiDB-lite"/>
    </source>
</evidence>
<reference evidence="2 3" key="1">
    <citation type="journal article" date="2015" name="Genome Biol. Evol.">
        <title>The genome of winter moth (Operophtera brumata) provides a genomic perspective on sexual dimorphism and phenology.</title>
        <authorList>
            <person name="Derks M.F."/>
            <person name="Smit S."/>
            <person name="Salis L."/>
            <person name="Schijlen E."/>
            <person name="Bossers A."/>
            <person name="Mateman C."/>
            <person name="Pijl A.S."/>
            <person name="de Ridder D."/>
            <person name="Groenen M.A."/>
            <person name="Visser M.E."/>
            <person name="Megens H.J."/>
        </authorList>
    </citation>
    <scope>NUCLEOTIDE SEQUENCE [LARGE SCALE GENOMIC DNA]</scope>
    <source>
        <strain evidence="2">WM2013NL</strain>
        <tissue evidence="2">Head and thorax</tissue>
    </source>
</reference>
<keyword evidence="3" id="KW-1185">Reference proteome</keyword>
<sequence>MNKKKRTHECDKEHLLKKIRKLEKKIRKLPDSVEESDNNEICEEGLLLSPVIMDSDEQEIYTTRVDHQDTPPLGSPTQQIESSHNDNSDNDQILDDSVLNILGAVQSEQKGATLHKEIANRWTELLTNGLKKEEKEEISKSNLPFQNCPEQCAPKLNPEVKAALPESARKRDQVIESRQKQISTVLSCLGSALQGCVSGSDVKEILKKVNQASRLISDTLYLDSRSRRSLVLFCINKDMKDSLQQTRPHEYLFGKNLSEQIKTAKSVQKSVQDLKVPQKKNNFGNRNTDNTVKNINARALNWRGPPRQGGSLRGQQRQAGGPTFNRGQTKKEERPRERHQRYTRR</sequence>
<comment type="caution">
    <text evidence="2">The sequence shown here is derived from an EMBL/GenBank/DDBJ whole genome shotgun (WGS) entry which is preliminary data.</text>
</comment>
<feature type="compositionally biased region" description="Low complexity" evidence="1">
    <location>
        <begin position="303"/>
        <end position="321"/>
    </location>
</feature>
<gene>
    <name evidence="2" type="ORF">OBRU01_01394</name>
</gene>
<protein>
    <submittedName>
        <fullName evidence="2">ORF1p</fullName>
    </submittedName>
</protein>
<dbReference type="Proteomes" id="UP000037510">
    <property type="component" value="Unassembled WGS sequence"/>
</dbReference>
<feature type="region of interest" description="Disordered" evidence="1">
    <location>
        <begin position="64"/>
        <end position="92"/>
    </location>
</feature>
<dbReference type="AlphaFoldDB" id="A0A0L7LU59"/>
<dbReference type="PANTHER" id="PTHR34239">
    <property type="entry name" value="APPLE DOMAIN-CONTAINING PROTEIN"/>
    <property type="match status" value="1"/>
</dbReference>
<dbReference type="PANTHER" id="PTHR34239:SF2">
    <property type="entry name" value="TRANSPOSABLE ELEMENT P TRANSPOSASE_THAP9 CONSERVED DOMAIN-CONTAINING PROTEIN"/>
    <property type="match status" value="1"/>
</dbReference>
<proteinExistence type="predicted"/>
<evidence type="ECO:0000313" key="2">
    <source>
        <dbReference type="EMBL" id="KOB78982.1"/>
    </source>
</evidence>
<accession>A0A0L7LU59</accession>
<feature type="region of interest" description="Disordered" evidence="1">
    <location>
        <begin position="299"/>
        <end position="345"/>
    </location>
</feature>
<dbReference type="EMBL" id="JTDY01000082">
    <property type="protein sequence ID" value="KOB78982.1"/>
    <property type="molecule type" value="Genomic_DNA"/>
</dbReference>
<evidence type="ECO:0000313" key="3">
    <source>
        <dbReference type="Proteomes" id="UP000037510"/>
    </source>
</evidence>
<organism evidence="2 3">
    <name type="scientific">Operophtera brumata</name>
    <name type="common">Winter moth</name>
    <name type="synonym">Phalaena brumata</name>
    <dbReference type="NCBI Taxonomy" id="104452"/>
    <lineage>
        <taxon>Eukaryota</taxon>
        <taxon>Metazoa</taxon>
        <taxon>Ecdysozoa</taxon>
        <taxon>Arthropoda</taxon>
        <taxon>Hexapoda</taxon>
        <taxon>Insecta</taxon>
        <taxon>Pterygota</taxon>
        <taxon>Neoptera</taxon>
        <taxon>Endopterygota</taxon>
        <taxon>Lepidoptera</taxon>
        <taxon>Glossata</taxon>
        <taxon>Ditrysia</taxon>
        <taxon>Geometroidea</taxon>
        <taxon>Geometridae</taxon>
        <taxon>Larentiinae</taxon>
        <taxon>Operophtera</taxon>
    </lineage>
</organism>